<dbReference type="AlphaFoldDB" id="A0A815W8K9"/>
<proteinExistence type="predicted"/>
<evidence type="ECO:0000313" key="4">
    <source>
        <dbReference type="Proteomes" id="UP000663864"/>
    </source>
</evidence>
<organism evidence="2 4">
    <name type="scientific">Rotaria sordida</name>
    <dbReference type="NCBI Taxonomy" id="392033"/>
    <lineage>
        <taxon>Eukaryota</taxon>
        <taxon>Metazoa</taxon>
        <taxon>Spiralia</taxon>
        <taxon>Gnathifera</taxon>
        <taxon>Rotifera</taxon>
        <taxon>Eurotatoria</taxon>
        <taxon>Bdelloidea</taxon>
        <taxon>Philodinida</taxon>
        <taxon>Philodinidae</taxon>
        <taxon>Rotaria</taxon>
    </lineage>
</organism>
<dbReference type="Proteomes" id="UP000663836">
    <property type="component" value="Unassembled WGS sequence"/>
</dbReference>
<evidence type="ECO:0000256" key="1">
    <source>
        <dbReference type="SAM" id="MobiDB-lite"/>
    </source>
</evidence>
<feature type="region of interest" description="Disordered" evidence="1">
    <location>
        <begin position="13"/>
        <end position="49"/>
    </location>
</feature>
<reference evidence="2" key="1">
    <citation type="submission" date="2021-02" db="EMBL/GenBank/DDBJ databases">
        <authorList>
            <person name="Nowell W R."/>
        </authorList>
    </citation>
    <scope>NUCLEOTIDE SEQUENCE</scope>
</reference>
<name>A0A815W8K9_9BILA</name>
<evidence type="ECO:0000313" key="3">
    <source>
        <dbReference type="EMBL" id="CAF4341704.1"/>
    </source>
</evidence>
<comment type="caution">
    <text evidence="2">The sequence shown here is derived from an EMBL/GenBank/DDBJ whole genome shotgun (WGS) entry which is preliminary data.</text>
</comment>
<protein>
    <submittedName>
        <fullName evidence="2">Uncharacterized protein</fullName>
    </submittedName>
</protein>
<evidence type="ECO:0000313" key="2">
    <source>
        <dbReference type="EMBL" id="CAF1537724.1"/>
    </source>
</evidence>
<gene>
    <name evidence="3" type="ORF">JBS370_LOCUS41648</name>
    <name evidence="2" type="ORF">ZHD862_LOCUS38968</name>
</gene>
<sequence>MSCNYFFRRQDDDDELNKDEDCPRARVPRPSNKDYVVRPVSTVEYSDKK</sequence>
<accession>A0A815W8K9</accession>
<dbReference type="EMBL" id="CAJNOT010012379">
    <property type="protein sequence ID" value="CAF1537724.1"/>
    <property type="molecule type" value="Genomic_DNA"/>
</dbReference>
<feature type="non-terminal residue" evidence="2">
    <location>
        <position position="49"/>
    </location>
</feature>
<dbReference type="EMBL" id="CAJOBD010047853">
    <property type="protein sequence ID" value="CAF4341704.1"/>
    <property type="molecule type" value="Genomic_DNA"/>
</dbReference>
<dbReference type="Proteomes" id="UP000663864">
    <property type="component" value="Unassembled WGS sequence"/>
</dbReference>